<dbReference type="InterPro" id="IPR027303">
    <property type="entry name" value="Gln_synth_gly_rich_site"/>
</dbReference>
<evidence type="ECO:0000259" key="6">
    <source>
        <dbReference type="PROSITE" id="PS51987"/>
    </source>
</evidence>
<comment type="caution">
    <text evidence="7">The sequence shown here is derived from an EMBL/GenBank/DDBJ whole genome shotgun (WGS) entry which is preliminary data.</text>
</comment>
<name>A0A1Y2L2D6_9PROT</name>
<dbReference type="Proteomes" id="UP000193391">
    <property type="component" value="Unassembled WGS sequence"/>
</dbReference>
<dbReference type="GO" id="GO:0006598">
    <property type="term" value="P:polyamine catabolic process"/>
    <property type="evidence" value="ECO:0007669"/>
    <property type="project" value="TreeGrafter"/>
</dbReference>
<evidence type="ECO:0000313" key="7">
    <source>
        <dbReference type="EMBL" id="OSQ39364.1"/>
    </source>
</evidence>
<dbReference type="PANTHER" id="PTHR43785">
    <property type="entry name" value="GAMMA-GLUTAMYLPUTRESCINE SYNTHETASE"/>
    <property type="match status" value="1"/>
</dbReference>
<dbReference type="SUPFAM" id="SSF54368">
    <property type="entry name" value="Glutamine synthetase, N-terminal domain"/>
    <property type="match status" value="1"/>
</dbReference>
<protein>
    <submittedName>
        <fullName evidence="7">Glutamine synthetase</fullName>
    </submittedName>
</protein>
<dbReference type="GO" id="GO:0006542">
    <property type="term" value="P:glutamine biosynthetic process"/>
    <property type="evidence" value="ECO:0007669"/>
    <property type="project" value="InterPro"/>
</dbReference>
<sequence>MNRNTEIAPTGANLAEALAFLEKYPDVQAIDVFLTDCHGIGRGKTIRRHELEGLFTSGRALPMSLFGQDVAGIDVDASGLVLTEGGGDKRCWPIPGTLGYLPHAHRGQMLITMYHDNNTPVEGEPRPALVRQINRAKAAGFTPMGAFELEFYLIDPQRLPDGRYQPAPYVLTKRRSGQRNTMSVDELDEMSPLFDAIYEGASHLGLTLETLISEYAPGQYELTIRYRDLLHAADDVIIAKRLIRTCARRFGIEACFMPKPFGNEAGSGMHLHLSLADENGNNLFADQKDGSLSPLMLNAIGGLRQTVGETMLVLAPFMNSWRRFASSVYSPASHDWGVENRNVAIRVPGHPGKTRHFEHRVAGVDANPYLVATVTLAAALDGIETRADPGAPCIDEMNALKNPTDLPRSWLEAIDRFDQSTFARHALGDCLHTAFGAIKRAEYERMALEVTQAEWDLYGFTV</sequence>
<proteinExistence type="inferred from homology"/>
<dbReference type="InterPro" id="IPR014746">
    <property type="entry name" value="Gln_synth/guanido_kin_cat_dom"/>
</dbReference>
<dbReference type="PANTHER" id="PTHR43785:SF12">
    <property type="entry name" value="TYPE-1 GLUTAMINE SYNTHETASE 2"/>
    <property type="match status" value="1"/>
</dbReference>
<evidence type="ECO:0000256" key="5">
    <source>
        <dbReference type="RuleBase" id="RU000384"/>
    </source>
</evidence>
<comment type="cofactor">
    <cofactor evidence="1">
        <name>Mg(2+)</name>
        <dbReference type="ChEBI" id="CHEBI:18420"/>
    </cofactor>
</comment>
<keyword evidence="8" id="KW-1185">Reference proteome</keyword>
<dbReference type="PROSITE" id="PS00181">
    <property type="entry name" value="GLNA_ATP"/>
    <property type="match status" value="1"/>
</dbReference>
<gene>
    <name evidence="7" type="ORF">TMES_04630</name>
</gene>
<dbReference type="GO" id="GO:0004356">
    <property type="term" value="F:glutamine synthetase activity"/>
    <property type="evidence" value="ECO:0007669"/>
    <property type="project" value="InterPro"/>
</dbReference>
<dbReference type="AlphaFoldDB" id="A0A1Y2L2D6"/>
<keyword evidence="3" id="KW-0460">Magnesium</keyword>
<keyword evidence="2" id="KW-0436">Ligase</keyword>
<evidence type="ECO:0000256" key="1">
    <source>
        <dbReference type="ARBA" id="ARBA00001946"/>
    </source>
</evidence>
<accession>A0A1Y2L2D6</accession>
<evidence type="ECO:0000256" key="4">
    <source>
        <dbReference type="PROSITE-ProRule" id="PRU01331"/>
    </source>
</evidence>
<organism evidence="7 8">
    <name type="scientific">Thalassospira mesophila</name>
    <dbReference type="NCBI Taxonomy" id="1293891"/>
    <lineage>
        <taxon>Bacteria</taxon>
        <taxon>Pseudomonadati</taxon>
        <taxon>Pseudomonadota</taxon>
        <taxon>Alphaproteobacteria</taxon>
        <taxon>Rhodospirillales</taxon>
        <taxon>Thalassospiraceae</taxon>
        <taxon>Thalassospira</taxon>
    </lineage>
</organism>
<dbReference type="Gene3D" id="3.30.590.10">
    <property type="entry name" value="Glutamine synthetase/guanido kinase, catalytic domain"/>
    <property type="match status" value="1"/>
</dbReference>
<dbReference type="EMBL" id="JFKA01000002">
    <property type="protein sequence ID" value="OSQ39364.1"/>
    <property type="molecule type" value="Genomic_DNA"/>
</dbReference>
<evidence type="ECO:0000256" key="3">
    <source>
        <dbReference type="ARBA" id="ARBA00022842"/>
    </source>
</evidence>
<dbReference type="SMART" id="SM01230">
    <property type="entry name" value="Gln-synt_C"/>
    <property type="match status" value="1"/>
</dbReference>
<feature type="domain" description="GS catalytic" evidence="6">
    <location>
        <begin position="125"/>
        <end position="462"/>
    </location>
</feature>
<dbReference type="PROSITE" id="PS51987">
    <property type="entry name" value="GS_CATALYTIC"/>
    <property type="match status" value="1"/>
</dbReference>
<dbReference type="STRING" id="1293891.TMES_04630"/>
<dbReference type="RefSeq" id="WP_085580015.1">
    <property type="nucleotide sequence ID" value="NZ_JFKA01000002.1"/>
</dbReference>
<evidence type="ECO:0000256" key="2">
    <source>
        <dbReference type="ARBA" id="ARBA00022598"/>
    </source>
</evidence>
<evidence type="ECO:0000313" key="8">
    <source>
        <dbReference type="Proteomes" id="UP000193391"/>
    </source>
</evidence>
<dbReference type="InterPro" id="IPR036651">
    <property type="entry name" value="Gln_synt_N_sf"/>
</dbReference>
<comment type="similarity">
    <text evidence="4 5">Belongs to the glutamine synthetase family.</text>
</comment>
<reference evidence="7 8" key="1">
    <citation type="submission" date="2014-03" db="EMBL/GenBank/DDBJ databases">
        <title>The draft genome sequence of Thalassospira mesophila JCM 18969.</title>
        <authorList>
            <person name="Lai Q."/>
            <person name="Shao Z."/>
        </authorList>
    </citation>
    <scope>NUCLEOTIDE SEQUENCE [LARGE SCALE GENOMIC DNA]</scope>
    <source>
        <strain evidence="7 8">JCM 18969</strain>
    </source>
</reference>
<dbReference type="OrthoDB" id="9807095at2"/>
<dbReference type="SUPFAM" id="SSF55931">
    <property type="entry name" value="Glutamine synthetase/guanido kinase"/>
    <property type="match status" value="1"/>
</dbReference>
<dbReference type="Pfam" id="PF00120">
    <property type="entry name" value="Gln-synt_C"/>
    <property type="match status" value="1"/>
</dbReference>
<dbReference type="InterPro" id="IPR008146">
    <property type="entry name" value="Gln_synth_cat_dom"/>
</dbReference>